<organism evidence="1 2">
    <name type="scientific">Dictyostelium discoideum</name>
    <name type="common">Social amoeba</name>
    <dbReference type="NCBI Taxonomy" id="44689"/>
    <lineage>
        <taxon>Eukaryota</taxon>
        <taxon>Amoebozoa</taxon>
        <taxon>Evosea</taxon>
        <taxon>Eumycetozoa</taxon>
        <taxon>Dictyostelia</taxon>
        <taxon>Dictyosteliales</taxon>
        <taxon>Dictyosteliaceae</taxon>
        <taxon>Dictyostelium</taxon>
    </lineage>
</organism>
<sequence>MSSPHSTYYEATDTPKGTTYFVLELVDEFIKEFKNLINNISTKQEQKSRNIFFKEISLRINMIQFF</sequence>
<dbReference type="InParanoid" id="Q55B52"/>
<dbReference type="HOGENOM" id="CLU_2836567_0_0_1"/>
<reference evidence="1 2" key="1">
    <citation type="journal article" date="2005" name="Nature">
        <title>The genome of the social amoeba Dictyostelium discoideum.</title>
        <authorList>
            <consortium name="The Dictyostelium discoideum Sequencing Consortium"/>
            <person name="Eichinger L."/>
            <person name="Pachebat J.A."/>
            <person name="Glockner G."/>
            <person name="Rajandream M.A."/>
            <person name="Sucgang R."/>
            <person name="Berriman M."/>
            <person name="Song J."/>
            <person name="Olsen R."/>
            <person name="Szafranski K."/>
            <person name="Xu Q."/>
            <person name="Tunggal B."/>
            <person name="Kummerfeld S."/>
            <person name="Madera M."/>
            <person name="Konfortov B.A."/>
            <person name="Rivero F."/>
            <person name="Bankier A.T."/>
            <person name="Lehmann R."/>
            <person name="Hamlin N."/>
            <person name="Davies R."/>
            <person name="Gaudet P."/>
            <person name="Fey P."/>
            <person name="Pilcher K."/>
            <person name="Chen G."/>
            <person name="Saunders D."/>
            <person name="Sodergren E."/>
            <person name="Davis P."/>
            <person name="Kerhornou A."/>
            <person name="Nie X."/>
            <person name="Hall N."/>
            <person name="Anjard C."/>
            <person name="Hemphill L."/>
            <person name="Bason N."/>
            <person name="Farbrother P."/>
            <person name="Desany B."/>
            <person name="Just E."/>
            <person name="Morio T."/>
            <person name="Rost R."/>
            <person name="Churcher C."/>
            <person name="Cooper J."/>
            <person name="Haydock S."/>
            <person name="van Driessche N."/>
            <person name="Cronin A."/>
            <person name="Goodhead I."/>
            <person name="Muzny D."/>
            <person name="Mourier T."/>
            <person name="Pain A."/>
            <person name="Lu M."/>
            <person name="Harper D."/>
            <person name="Lindsay R."/>
            <person name="Hauser H."/>
            <person name="James K."/>
            <person name="Quiles M."/>
            <person name="Madan Babu M."/>
            <person name="Saito T."/>
            <person name="Buchrieser C."/>
            <person name="Wardroper A."/>
            <person name="Felder M."/>
            <person name="Thangavelu M."/>
            <person name="Johnson D."/>
            <person name="Knights A."/>
            <person name="Loulseged H."/>
            <person name="Mungall K."/>
            <person name="Oliver K."/>
            <person name="Price C."/>
            <person name="Quail M.A."/>
            <person name="Urushihara H."/>
            <person name="Hernandez J."/>
            <person name="Rabbinowitsch E."/>
            <person name="Steffen D."/>
            <person name="Sanders M."/>
            <person name="Ma J."/>
            <person name="Kohara Y."/>
            <person name="Sharp S."/>
            <person name="Simmonds M."/>
            <person name="Spiegler S."/>
            <person name="Tivey A."/>
            <person name="Sugano S."/>
            <person name="White B."/>
            <person name="Walker D."/>
            <person name="Woodward J."/>
            <person name="Winckler T."/>
            <person name="Tanaka Y."/>
            <person name="Shaulsky G."/>
            <person name="Schleicher M."/>
            <person name="Weinstock G."/>
            <person name="Rosenthal A."/>
            <person name="Cox E.C."/>
            <person name="Chisholm R.L."/>
            <person name="Gibbs R."/>
            <person name="Loomis W.F."/>
            <person name="Platzer M."/>
            <person name="Kay R.R."/>
            <person name="Williams J."/>
            <person name="Dear P.H."/>
            <person name="Noegel A.A."/>
            <person name="Barrell B."/>
            <person name="Kuspa A."/>
        </authorList>
    </citation>
    <scope>NUCLEOTIDE SEQUENCE [LARGE SCALE GENOMIC DNA]</scope>
    <source>
        <strain evidence="1 2">AX4</strain>
    </source>
</reference>
<dbReference type="AlphaFoldDB" id="Q55B52"/>
<name>Q55B52_DICDI</name>
<evidence type="ECO:0000313" key="1">
    <source>
        <dbReference type="EMBL" id="EAL71848.1"/>
    </source>
</evidence>
<dbReference type="RefSeq" id="XP_645760.1">
    <property type="nucleotide sequence ID" value="XM_640668.1"/>
</dbReference>
<accession>Q55B52</accession>
<dbReference type="Proteomes" id="UP000002195">
    <property type="component" value="Unassembled WGS sequence"/>
</dbReference>
<dbReference type="PaxDb" id="44689-DDB0216827"/>
<dbReference type="GeneID" id="8617951"/>
<comment type="caution">
    <text evidence="1">The sequence shown here is derived from an EMBL/GenBank/DDBJ whole genome shotgun (WGS) entry which is preliminary data.</text>
</comment>
<gene>
    <name evidence="1" type="ORF">DDB_G0271436</name>
</gene>
<dbReference type="VEuPathDB" id="AmoebaDB:DDB_G0271436"/>
<dbReference type="EMBL" id="AAFI02000006">
    <property type="protein sequence ID" value="EAL71848.1"/>
    <property type="molecule type" value="Genomic_DNA"/>
</dbReference>
<dbReference type="SMR" id="Q55B52"/>
<evidence type="ECO:0000313" key="2">
    <source>
        <dbReference type="Proteomes" id="UP000002195"/>
    </source>
</evidence>
<dbReference type="KEGG" id="ddi:DDB_G0271436"/>
<protein>
    <submittedName>
        <fullName evidence="1">Uncharacterized protein</fullName>
    </submittedName>
</protein>
<keyword evidence="2" id="KW-1185">Reference proteome</keyword>
<proteinExistence type="predicted"/>